<gene>
    <name evidence="2" type="ORF">CSUIS_0520</name>
</gene>
<organism evidence="2 3">
    <name type="scientific">Campylobacter porcelli</name>
    <dbReference type="NCBI Taxonomy" id="1660073"/>
    <lineage>
        <taxon>Bacteria</taxon>
        <taxon>Pseudomonadati</taxon>
        <taxon>Campylobacterota</taxon>
        <taxon>Epsilonproteobacteria</taxon>
        <taxon>Campylobacterales</taxon>
        <taxon>Campylobacteraceae</taxon>
        <taxon>Campylobacter</taxon>
    </lineage>
</organism>
<evidence type="ECO:0000313" key="2">
    <source>
        <dbReference type="EMBL" id="ARR00347.1"/>
    </source>
</evidence>
<protein>
    <submittedName>
        <fullName evidence="2">Uncharacterized protein</fullName>
    </submittedName>
</protein>
<dbReference type="EMBL" id="CP018789">
    <property type="protein sequence ID" value="ARR00347.1"/>
    <property type="molecule type" value="Genomic_DNA"/>
</dbReference>
<proteinExistence type="predicted"/>
<keyword evidence="1" id="KW-1133">Transmembrane helix</keyword>
<dbReference type="Proteomes" id="UP000194260">
    <property type="component" value="Chromosome"/>
</dbReference>
<reference evidence="3" key="1">
    <citation type="journal article" date="2017" name="Genome Biol. Evol.">
        <title>Comparative Genomic Analysis Identifies a Campylobacter Clade Deficient in Selenium Metabolism.</title>
        <authorList>
            <person name="Miller W.G."/>
            <person name="Yee E."/>
            <person name="Lopes B.S."/>
            <person name="Chapman M.H."/>
            <person name="Huynh S."/>
            <person name="Bono J.L."/>
            <person name="Parker C.T."/>
            <person name="Strachan N.J.C."/>
            <person name="Forbes K.J."/>
        </authorList>
    </citation>
    <scope>NUCLEOTIDE SEQUENCE [LARGE SCALE GENOMIC DNA]</scope>
    <source>
        <strain evidence="3">RM6137</strain>
    </source>
</reference>
<feature type="transmembrane region" description="Helical" evidence="1">
    <location>
        <begin position="273"/>
        <end position="292"/>
    </location>
</feature>
<dbReference type="RefSeq" id="WP_152023639.1">
    <property type="nucleotide sequence ID" value="NZ_CP018789.1"/>
</dbReference>
<dbReference type="AlphaFoldDB" id="A0A1X9SVQ5"/>
<name>A0A1X9SVQ5_9BACT</name>
<keyword evidence="1" id="KW-0812">Transmembrane</keyword>
<accession>A0A1X9SVQ5</accession>
<dbReference type="STRING" id="1660073.CSUIS_0520"/>
<sequence length="621" mass="66663">MVHSLHPVFNPFKDREYIYRFPVKAKISCRFEWDKIVYATKNFKEILDENGNKIIHKSQSTIKVFRNVSIDMERWKIKLDGSRQRISDIRDLNFNEILQATPIYKYTYWSDGSIRDKMLTGYNKDIDIFQNLPKFYRELKDSRVYTYDEMTKLIGQTLEWELVLNGDDDFVDIYLLGSYAGRIIAFGDGEVAGYMDDGRILIQGTKRGVHTITSSGDSDHTHHFYYDIPTLNLIETFDPNTHMPLRGAFKFVTEWQSHYGLHVEEDKETWEKLVPIVVIIIVIVVTIVTWGTCTAQTASAGSAVTAGTTGATGAGAAAGTATAGFYSATASALASIGITTAAGTLALSSIFLSALGYGLSYAGAKYGIEGLMTGGKIASFAGAAMGVASIGVNISTSLSTATSQAVASQSGCYLSETALASSGAASGGSATGLMVNSGMSIATNLGVTTVNSGMGVVSVGTANSSVLFVNGVAMSGTGVIGSMAAQFGFSMTTATQLMSLSNIATTTYSIGNSLYGGFNSVKDVLSSLRGEPVDPQIPTNQSDEEALSSGNGAIGVSSSVVMRFERDIMPADLGLDEDSLIYVRSLLKAYIHDKGNLANLVDNIIQTRLRKRYAPLIPSNV</sequence>
<evidence type="ECO:0000313" key="3">
    <source>
        <dbReference type="Proteomes" id="UP000194260"/>
    </source>
</evidence>
<dbReference type="KEGG" id="camy:CSUIS_0520"/>
<evidence type="ECO:0000256" key="1">
    <source>
        <dbReference type="SAM" id="Phobius"/>
    </source>
</evidence>
<keyword evidence="1" id="KW-0472">Membrane</keyword>